<organism evidence="2 3">
    <name type="scientific">Ficus carica</name>
    <name type="common">Common fig</name>
    <dbReference type="NCBI Taxonomy" id="3494"/>
    <lineage>
        <taxon>Eukaryota</taxon>
        <taxon>Viridiplantae</taxon>
        <taxon>Streptophyta</taxon>
        <taxon>Embryophyta</taxon>
        <taxon>Tracheophyta</taxon>
        <taxon>Spermatophyta</taxon>
        <taxon>Magnoliopsida</taxon>
        <taxon>eudicotyledons</taxon>
        <taxon>Gunneridae</taxon>
        <taxon>Pentapetalae</taxon>
        <taxon>rosids</taxon>
        <taxon>fabids</taxon>
        <taxon>Rosales</taxon>
        <taxon>Moraceae</taxon>
        <taxon>Ficeae</taxon>
        <taxon>Ficus</taxon>
    </lineage>
</organism>
<evidence type="ECO:0000313" key="2">
    <source>
        <dbReference type="EMBL" id="GMN19043.1"/>
    </source>
</evidence>
<keyword evidence="3" id="KW-1185">Reference proteome</keyword>
<dbReference type="Proteomes" id="UP001187192">
    <property type="component" value="Unassembled WGS sequence"/>
</dbReference>
<proteinExistence type="predicted"/>
<evidence type="ECO:0000313" key="1">
    <source>
        <dbReference type="EMBL" id="GMN19032.1"/>
    </source>
</evidence>
<name>A0AA88CGZ1_FICCA</name>
<sequence>MSRVRCFPKDPIPAVPEQEIPAAEAEGHMGAEDADEDVVVLIDIPEDPPVIIIPSDDEVEEVDAEPEAGQGDGVIDIDHDFEDDPEEVLFHDGDWDPDSDADANVSVYTLEVIV</sequence>
<gene>
    <name evidence="1" type="ORF">TIFTF001_046897</name>
    <name evidence="2" type="ORF">TIFTF001_046901</name>
</gene>
<dbReference type="EMBL" id="BTGU01005014">
    <property type="protein sequence ID" value="GMN19032.1"/>
    <property type="molecule type" value="Genomic_DNA"/>
</dbReference>
<accession>A0AA88CGZ1</accession>
<dbReference type="AlphaFoldDB" id="A0AA88CGZ1"/>
<dbReference type="EMBL" id="BTGU01005015">
    <property type="protein sequence ID" value="GMN19043.1"/>
    <property type="molecule type" value="Genomic_DNA"/>
</dbReference>
<evidence type="ECO:0000313" key="3">
    <source>
        <dbReference type="Proteomes" id="UP001187192"/>
    </source>
</evidence>
<protein>
    <submittedName>
        <fullName evidence="2">Uncharacterized protein</fullName>
    </submittedName>
</protein>
<comment type="caution">
    <text evidence="2">The sequence shown here is derived from an EMBL/GenBank/DDBJ whole genome shotgun (WGS) entry which is preliminary data.</text>
</comment>
<reference evidence="2" key="1">
    <citation type="submission" date="2023-07" db="EMBL/GenBank/DDBJ databases">
        <title>draft genome sequence of fig (Ficus carica).</title>
        <authorList>
            <person name="Takahashi T."/>
            <person name="Nishimura K."/>
        </authorList>
    </citation>
    <scope>NUCLEOTIDE SEQUENCE</scope>
</reference>